<sequence length="253" mass="26890">MTVVAVLADPPRPGLALPRLAETSPLSESETAALAEAMLKDTLQAVERSGGDLLVNYRPDDLLPESHVDPEGPAEAAVRAVAEDALDDPEEARFEVQVGSSLSARAGNTLTHLLREEGVQSAAVVRGDAPFLLRSTIDSAAMKLRSNAVVLGPSTDGRVYFAGFREPIDFEGAFAAPEAETLVDRANDADRDVGFIEMQPTVRTGADLATVVPIIRSRWQAERVVPAHTAEFVVEKGLAAVEGDGGDLELIRE</sequence>
<dbReference type="InterPro" id="IPR029044">
    <property type="entry name" value="Nucleotide-diphossugar_trans"/>
</dbReference>
<evidence type="ECO:0000313" key="1">
    <source>
        <dbReference type="EMBL" id="MFA1611916.1"/>
    </source>
</evidence>
<protein>
    <submittedName>
        <fullName evidence="1">DUF2064 domain-containing protein</fullName>
    </submittedName>
</protein>
<dbReference type="PANTHER" id="PTHR36529">
    <property type="entry name" value="SLL1095 PROTEIN"/>
    <property type="match status" value="1"/>
</dbReference>
<dbReference type="Pfam" id="PF09837">
    <property type="entry name" value="DUF2064"/>
    <property type="match status" value="1"/>
</dbReference>
<organism evidence="1 2">
    <name type="scientific">Halobellus rubicundus</name>
    <dbReference type="NCBI Taxonomy" id="2996466"/>
    <lineage>
        <taxon>Archaea</taxon>
        <taxon>Methanobacteriati</taxon>
        <taxon>Methanobacteriota</taxon>
        <taxon>Stenosarchaea group</taxon>
        <taxon>Halobacteria</taxon>
        <taxon>Halobacteriales</taxon>
        <taxon>Haloferacaceae</taxon>
        <taxon>Halobellus</taxon>
    </lineage>
</organism>
<reference evidence="1 2" key="1">
    <citation type="submission" date="2024-08" db="EMBL/GenBank/DDBJ databases">
        <title>Halobellus sp. MBLA0158 whole genome sequence.</title>
        <authorList>
            <person name="Hwang C.Y."/>
            <person name="Cho E.-S."/>
            <person name="Seo M.-J."/>
        </authorList>
    </citation>
    <scope>NUCLEOTIDE SEQUENCE [LARGE SCALE GENOMIC DNA]</scope>
    <source>
        <strain evidence="1 2">MBLA0158</strain>
    </source>
</reference>
<dbReference type="Proteomes" id="UP001570511">
    <property type="component" value="Unassembled WGS sequence"/>
</dbReference>
<accession>A0ABD5ME94</accession>
<dbReference type="InterPro" id="IPR018641">
    <property type="entry name" value="Trfase_1_rSAM/seldom-assoc"/>
</dbReference>
<dbReference type="PANTHER" id="PTHR36529:SF1">
    <property type="entry name" value="GLYCOSYLTRANSFERASE"/>
    <property type="match status" value="1"/>
</dbReference>
<dbReference type="Gene3D" id="3.90.550.10">
    <property type="entry name" value="Spore Coat Polysaccharide Biosynthesis Protein SpsA, Chain A"/>
    <property type="match status" value="1"/>
</dbReference>
<evidence type="ECO:0000313" key="2">
    <source>
        <dbReference type="Proteomes" id="UP001570511"/>
    </source>
</evidence>
<dbReference type="AlphaFoldDB" id="A0ABD5ME94"/>
<gene>
    <name evidence="1" type="ORF">OS889_12970</name>
</gene>
<dbReference type="SUPFAM" id="SSF53448">
    <property type="entry name" value="Nucleotide-diphospho-sugar transferases"/>
    <property type="match status" value="1"/>
</dbReference>
<proteinExistence type="predicted"/>
<dbReference type="RefSeq" id="WP_372390354.1">
    <property type="nucleotide sequence ID" value="NZ_JBGNYA010000001.1"/>
</dbReference>
<dbReference type="EMBL" id="JBGNYA010000001">
    <property type="protein sequence ID" value="MFA1611916.1"/>
    <property type="molecule type" value="Genomic_DNA"/>
</dbReference>
<keyword evidence="2" id="KW-1185">Reference proteome</keyword>
<name>A0ABD5ME94_9EURY</name>
<comment type="caution">
    <text evidence="1">The sequence shown here is derived from an EMBL/GenBank/DDBJ whole genome shotgun (WGS) entry which is preliminary data.</text>
</comment>